<dbReference type="InterPro" id="IPR000159">
    <property type="entry name" value="RA_dom"/>
</dbReference>
<dbReference type="FunFam" id="2.30.42.10:FF:000061">
    <property type="entry name" value="sorting nexin-27 isoform X2"/>
    <property type="match status" value="1"/>
</dbReference>
<dbReference type="Gene3D" id="1.20.80.60">
    <property type="match status" value="1"/>
</dbReference>
<dbReference type="GO" id="GO:0005769">
    <property type="term" value="C:early endosome"/>
    <property type="evidence" value="ECO:0007669"/>
    <property type="project" value="UniProtKB-SubCell"/>
</dbReference>
<dbReference type="GO" id="GO:0007165">
    <property type="term" value="P:signal transduction"/>
    <property type="evidence" value="ECO:0007669"/>
    <property type="project" value="InterPro"/>
</dbReference>
<protein>
    <submittedName>
        <fullName evidence="10">Sorting nexin-27</fullName>
    </submittedName>
</protein>
<dbReference type="PROSITE" id="PS50200">
    <property type="entry name" value="RA"/>
    <property type="match status" value="1"/>
</dbReference>
<comment type="subcellular location">
    <subcellularLocation>
        <location evidence="2">Early endosome</location>
    </subcellularLocation>
    <subcellularLocation>
        <location evidence="1">Endomembrane system</location>
        <topology evidence="1">Peripheral membrane protein</topology>
    </subcellularLocation>
</comment>
<dbReference type="InterPro" id="IPR036034">
    <property type="entry name" value="PDZ_sf"/>
</dbReference>
<dbReference type="GO" id="GO:0032266">
    <property type="term" value="F:phosphatidylinositol-3-phosphate binding"/>
    <property type="evidence" value="ECO:0007669"/>
    <property type="project" value="InterPro"/>
</dbReference>
<evidence type="ECO:0000256" key="4">
    <source>
        <dbReference type="ARBA" id="ARBA00023121"/>
    </source>
</evidence>
<dbReference type="SMART" id="SM00228">
    <property type="entry name" value="PDZ"/>
    <property type="match status" value="1"/>
</dbReference>
<evidence type="ECO:0000256" key="5">
    <source>
        <dbReference type="ARBA" id="ARBA00023136"/>
    </source>
</evidence>
<feature type="domain" description="PDZ" evidence="6">
    <location>
        <begin position="27"/>
        <end position="120"/>
    </location>
</feature>
<dbReference type="PROSITE" id="PS50195">
    <property type="entry name" value="PX"/>
    <property type="match status" value="1"/>
</dbReference>
<dbReference type="GO" id="GO:0032456">
    <property type="term" value="P:endocytic recycling"/>
    <property type="evidence" value="ECO:0007669"/>
    <property type="project" value="TreeGrafter"/>
</dbReference>
<evidence type="ECO:0000256" key="2">
    <source>
        <dbReference type="ARBA" id="ARBA00004412"/>
    </source>
</evidence>
<reference evidence="10" key="1">
    <citation type="submission" date="2022-11" db="UniProtKB">
        <authorList>
            <consortium name="WormBaseParasite"/>
        </authorList>
    </citation>
    <scope>IDENTIFICATION</scope>
</reference>
<dbReference type="Pfam" id="PF00595">
    <property type="entry name" value="PDZ"/>
    <property type="match status" value="1"/>
</dbReference>
<keyword evidence="9" id="KW-1185">Reference proteome</keyword>
<keyword evidence="4" id="KW-0446">Lipid-binding</keyword>
<evidence type="ECO:0000259" key="7">
    <source>
        <dbReference type="PROSITE" id="PS50195"/>
    </source>
</evidence>
<dbReference type="FunFam" id="3.30.1520.10:FF:000003">
    <property type="entry name" value="sorting nexin-27 isoform X2"/>
    <property type="match status" value="1"/>
</dbReference>
<evidence type="ECO:0000256" key="1">
    <source>
        <dbReference type="ARBA" id="ARBA00004184"/>
    </source>
</evidence>
<dbReference type="Gene3D" id="2.30.42.10">
    <property type="match status" value="1"/>
</dbReference>
<dbReference type="GO" id="GO:0006886">
    <property type="term" value="P:intracellular protein transport"/>
    <property type="evidence" value="ECO:0007669"/>
    <property type="project" value="TreeGrafter"/>
</dbReference>
<dbReference type="SUPFAM" id="SSF64268">
    <property type="entry name" value="PX domain"/>
    <property type="match status" value="1"/>
</dbReference>
<name>A0A914DG65_9BILA</name>
<dbReference type="Gene3D" id="3.10.20.90">
    <property type="entry name" value="Phosphatidylinositol 3-kinase Catalytic Subunit, Chain A, domain 1"/>
    <property type="match status" value="1"/>
</dbReference>
<dbReference type="InterPro" id="IPR037833">
    <property type="entry name" value="SNX27_PX"/>
</dbReference>
<evidence type="ECO:0000313" key="10">
    <source>
        <dbReference type="WBParaSite" id="ACRNAN_scaffold260.g26529.t1"/>
    </source>
</evidence>
<evidence type="ECO:0000256" key="3">
    <source>
        <dbReference type="ARBA" id="ARBA00022753"/>
    </source>
</evidence>
<dbReference type="Gene3D" id="3.30.1520.10">
    <property type="entry name" value="Phox-like domain"/>
    <property type="match status" value="1"/>
</dbReference>
<evidence type="ECO:0000313" key="9">
    <source>
        <dbReference type="Proteomes" id="UP000887540"/>
    </source>
</evidence>
<dbReference type="CDD" id="cd23070">
    <property type="entry name" value="PDZ_SNX27-like"/>
    <property type="match status" value="1"/>
</dbReference>
<dbReference type="SMART" id="SM00312">
    <property type="entry name" value="PX"/>
    <property type="match status" value="1"/>
</dbReference>
<proteinExistence type="predicted"/>
<dbReference type="InterPro" id="IPR001478">
    <property type="entry name" value="PDZ"/>
</dbReference>
<feature type="domain" description="Ras-associating" evidence="8">
    <location>
        <begin position="264"/>
        <end position="348"/>
    </location>
</feature>
<dbReference type="PANTHER" id="PTHR12431:SF19">
    <property type="entry name" value="SORTING NEXIN-27"/>
    <property type="match status" value="1"/>
</dbReference>
<dbReference type="PROSITE" id="PS50106">
    <property type="entry name" value="PDZ"/>
    <property type="match status" value="1"/>
</dbReference>
<evidence type="ECO:0000259" key="6">
    <source>
        <dbReference type="PROSITE" id="PS50106"/>
    </source>
</evidence>
<organism evidence="9 10">
    <name type="scientific">Acrobeloides nanus</name>
    <dbReference type="NCBI Taxonomy" id="290746"/>
    <lineage>
        <taxon>Eukaryota</taxon>
        <taxon>Metazoa</taxon>
        <taxon>Ecdysozoa</taxon>
        <taxon>Nematoda</taxon>
        <taxon>Chromadorea</taxon>
        <taxon>Rhabditida</taxon>
        <taxon>Tylenchina</taxon>
        <taxon>Cephalobomorpha</taxon>
        <taxon>Cephaloboidea</taxon>
        <taxon>Cephalobidae</taxon>
        <taxon>Acrobeloides</taxon>
    </lineage>
</organism>
<dbReference type="SUPFAM" id="SSF50156">
    <property type="entry name" value="PDZ domain-like"/>
    <property type="match status" value="1"/>
</dbReference>
<dbReference type="InterPro" id="IPR001683">
    <property type="entry name" value="PX_dom"/>
</dbReference>
<keyword evidence="3" id="KW-0967">Endosome</keyword>
<dbReference type="PANTHER" id="PTHR12431">
    <property type="entry name" value="SORTING NEXIN 17 AND 27"/>
    <property type="match status" value="1"/>
</dbReference>
<dbReference type="Pfam" id="PF00788">
    <property type="entry name" value="RA"/>
    <property type="match status" value="1"/>
</dbReference>
<dbReference type="WBParaSite" id="ACRNAN_scaffold260.g26529.t1">
    <property type="protein sequence ID" value="ACRNAN_scaffold260.g26529.t1"/>
    <property type="gene ID" value="ACRNAN_scaffold260.g26529"/>
</dbReference>
<keyword evidence="5" id="KW-0472">Membrane</keyword>
<dbReference type="Proteomes" id="UP000887540">
    <property type="component" value="Unplaced"/>
</dbReference>
<evidence type="ECO:0000259" key="8">
    <source>
        <dbReference type="PROSITE" id="PS50200"/>
    </source>
</evidence>
<feature type="domain" description="PX" evidence="7">
    <location>
        <begin position="118"/>
        <end position="254"/>
    </location>
</feature>
<sequence>MADGSDSSEDFYVATKRRVVFNPNPHLVTIIKSETGFGFNVKGQVSEGGQLKSINGQLYAPLQHVSAVLPGGAAQKAGLLKGDRILEVNGVNVEGATHRQVVELIKDGGDRLELIVISVDSDELDRDSSYNEENNPYFKYDYSDKRSLPITIPTYQNICLSGERFVAYNIHMAGRHLGSRRYSEFVQLHKLLKEEFPDFIFPKLPKKWPFKLSEQQLDSRRRNLEQYLEKVCAVKVIADSDVMQEFLMEDANASSYGSPVDVQLRVLMPDGKSLMLDVKRNSNTSFVYSAIVRQLNLSADASDYCALFEMVDGTFERKLNADESPHSIYIQNYSSAASSCILLRKWCFSVEKEISICSQDQVFKQLCFYQAVNDVNAGFINAKERLYQLKALQSEDRCDQYLEMVRQLDGYSRVAFPQCCFETDTDKGLATMSVDFDAVRLQLLRDESSKEKNLRIDWDCIKSYSVSGEGQIFTFSFVKDETSRELRFGSNFAEYMCDCFNRVKWEHQPSEE</sequence>
<dbReference type="InterPro" id="IPR036871">
    <property type="entry name" value="PX_dom_sf"/>
</dbReference>
<dbReference type="Pfam" id="PF00787">
    <property type="entry name" value="PX"/>
    <property type="match status" value="1"/>
</dbReference>
<dbReference type="AlphaFoldDB" id="A0A914DG65"/>
<accession>A0A914DG65</accession>
<dbReference type="CDD" id="cd06886">
    <property type="entry name" value="PX_SNX27"/>
    <property type="match status" value="1"/>
</dbReference>